<accession>A0AA46DI33</accession>
<keyword evidence="3" id="KW-0479">Metal-binding</keyword>
<dbReference type="EMBL" id="SLXF01000001">
    <property type="protein sequence ID" value="TCP09975.1"/>
    <property type="molecule type" value="Genomic_DNA"/>
</dbReference>
<keyword evidence="7" id="KW-0121">Carboxypeptidase</keyword>
<gene>
    <name evidence="7" type="ORF">EV676_101559</name>
</gene>
<evidence type="ECO:0000256" key="4">
    <source>
        <dbReference type="ARBA" id="ARBA00022801"/>
    </source>
</evidence>
<dbReference type="Pfam" id="PF07687">
    <property type="entry name" value="M20_dimer"/>
    <property type="match status" value="1"/>
</dbReference>
<dbReference type="Gene3D" id="3.40.630.10">
    <property type="entry name" value="Zn peptidases"/>
    <property type="match status" value="1"/>
</dbReference>
<comment type="similarity">
    <text evidence="1">Belongs to the peptidase M20A family.</text>
</comment>
<evidence type="ECO:0000313" key="8">
    <source>
        <dbReference type="Proteomes" id="UP000294772"/>
    </source>
</evidence>
<dbReference type="RefSeq" id="WP_194963350.1">
    <property type="nucleotide sequence ID" value="NZ_CALFFA010000021.1"/>
</dbReference>
<dbReference type="AlphaFoldDB" id="A0AA46DI33"/>
<dbReference type="Gene3D" id="1.10.150.900">
    <property type="match status" value="1"/>
</dbReference>
<evidence type="ECO:0000256" key="2">
    <source>
        <dbReference type="ARBA" id="ARBA00022670"/>
    </source>
</evidence>
<organism evidence="7 8">
    <name type="scientific">Caldimonas thermodepolymerans</name>
    <dbReference type="NCBI Taxonomy" id="215580"/>
    <lineage>
        <taxon>Bacteria</taxon>
        <taxon>Pseudomonadati</taxon>
        <taxon>Pseudomonadota</taxon>
        <taxon>Betaproteobacteria</taxon>
        <taxon>Burkholderiales</taxon>
        <taxon>Sphaerotilaceae</taxon>
        <taxon>Caldimonas</taxon>
    </lineage>
</organism>
<evidence type="ECO:0000256" key="3">
    <source>
        <dbReference type="ARBA" id="ARBA00022723"/>
    </source>
</evidence>
<evidence type="ECO:0000256" key="1">
    <source>
        <dbReference type="ARBA" id="ARBA00006247"/>
    </source>
</evidence>
<dbReference type="Gene3D" id="3.30.70.360">
    <property type="match status" value="1"/>
</dbReference>
<dbReference type="GO" id="GO:0006629">
    <property type="term" value="P:lipid metabolic process"/>
    <property type="evidence" value="ECO:0007669"/>
    <property type="project" value="UniProtKB-ARBA"/>
</dbReference>
<dbReference type="GO" id="GO:0043604">
    <property type="term" value="P:amide biosynthetic process"/>
    <property type="evidence" value="ECO:0007669"/>
    <property type="project" value="UniProtKB-ARBA"/>
</dbReference>
<dbReference type="InterPro" id="IPR002933">
    <property type="entry name" value="Peptidase_M20"/>
</dbReference>
<evidence type="ECO:0000256" key="5">
    <source>
        <dbReference type="ARBA" id="ARBA00022833"/>
    </source>
</evidence>
<reference evidence="7 8" key="1">
    <citation type="submission" date="2019-03" db="EMBL/GenBank/DDBJ databases">
        <title>Genomic Encyclopedia of Type Strains, Phase IV (KMG-IV): sequencing the most valuable type-strain genomes for metagenomic binning, comparative biology and taxonomic classification.</title>
        <authorList>
            <person name="Goeker M."/>
        </authorList>
    </citation>
    <scope>NUCLEOTIDE SEQUENCE [LARGE SCALE GENOMIC DNA]</scope>
    <source>
        <strain evidence="7 8">DSM 15264</strain>
    </source>
</reference>
<name>A0AA46DI33_9BURK</name>
<dbReference type="GO" id="GO:0006520">
    <property type="term" value="P:amino acid metabolic process"/>
    <property type="evidence" value="ECO:0007669"/>
    <property type="project" value="UniProtKB-ARBA"/>
</dbReference>
<dbReference type="InterPro" id="IPR036264">
    <property type="entry name" value="Bact_exopeptidase_dim_dom"/>
</dbReference>
<dbReference type="NCBIfam" id="NF006113">
    <property type="entry name" value="PRK08262.1-4"/>
    <property type="match status" value="1"/>
</dbReference>
<dbReference type="InterPro" id="IPR011650">
    <property type="entry name" value="Peptidase_M20_dimer"/>
</dbReference>
<proteinExistence type="inferred from homology"/>
<comment type="caution">
    <text evidence="7">The sequence shown here is derived from an EMBL/GenBank/DDBJ whole genome shotgun (WGS) entry which is preliminary data.</text>
</comment>
<dbReference type="Pfam" id="PF01546">
    <property type="entry name" value="Peptidase_M20"/>
    <property type="match status" value="1"/>
</dbReference>
<dbReference type="GO" id="GO:0016810">
    <property type="term" value="F:hydrolase activity, acting on carbon-nitrogen (but not peptide) bonds"/>
    <property type="evidence" value="ECO:0007669"/>
    <property type="project" value="UniProtKB-ARBA"/>
</dbReference>
<dbReference type="PANTHER" id="PTHR45962">
    <property type="entry name" value="N-FATTY-ACYL-AMINO ACID SYNTHASE/HYDROLASE PM20D1"/>
    <property type="match status" value="1"/>
</dbReference>
<dbReference type="SUPFAM" id="SSF55031">
    <property type="entry name" value="Bacterial exopeptidase dimerisation domain"/>
    <property type="match status" value="1"/>
</dbReference>
<keyword evidence="2" id="KW-0645">Protease</keyword>
<dbReference type="SUPFAM" id="SSF53187">
    <property type="entry name" value="Zn-dependent exopeptidases"/>
    <property type="match status" value="1"/>
</dbReference>
<feature type="domain" description="Peptidase M20 dimerisation" evidence="6">
    <location>
        <begin position="245"/>
        <end position="389"/>
    </location>
</feature>
<dbReference type="FunFam" id="3.40.630.10:FF:000027">
    <property type="entry name" value="N-fatty-acyl-amino acid synthase/hydrolase PM20D1"/>
    <property type="match status" value="1"/>
</dbReference>
<keyword evidence="4" id="KW-0378">Hydrolase</keyword>
<dbReference type="GO" id="GO:0046872">
    <property type="term" value="F:metal ion binding"/>
    <property type="evidence" value="ECO:0007669"/>
    <property type="project" value="UniProtKB-KW"/>
</dbReference>
<evidence type="ECO:0000313" key="7">
    <source>
        <dbReference type="EMBL" id="TCP09975.1"/>
    </source>
</evidence>
<protein>
    <submittedName>
        <fullName evidence="7">Carboxypeptidase PM20D1</fullName>
    </submittedName>
</protein>
<evidence type="ECO:0000259" key="6">
    <source>
        <dbReference type="Pfam" id="PF07687"/>
    </source>
</evidence>
<dbReference type="GO" id="GO:0006508">
    <property type="term" value="P:proteolysis"/>
    <property type="evidence" value="ECO:0007669"/>
    <property type="project" value="UniProtKB-KW"/>
</dbReference>
<dbReference type="GO" id="GO:0005576">
    <property type="term" value="C:extracellular region"/>
    <property type="evidence" value="ECO:0007669"/>
    <property type="project" value="UniProtKB-ARBA"/>
</dbReference>
<dbReference type="CDD" id="cd05674">
    <property type="entry name" value="M20_yscS"/>
    <property type="match status" value="1"/>
</dbReference>
<dbReference type="InterPro" id="IPR001261">
    <property type="entry name" value="ArgE/DapE_CS"/>
</dbReference>
<keyword evidence="5" id="KW-0862">Zinc</keyword>
<dbReference type="GO" id="GO:0004180">
    <property type="term" value="F:carboxypeptidase activity"/>
    <property type="evidence" value="ECO:0007669"/>
    <property type="project" value="UniProtKB-KW"/>
</dbReference>
<dbReference type="Proteomes" id="UP000294772">
    <property type="component" value="Unassembled WGS sequence"/>
</dbReference>
<dbReference type="FunFam" id="1.10.150.900:FF:000003">
    <property type="entry name" value="N-fatty-acyl-amino acid synthase/hydrolase PM20D1"/>
    <property type="match status" value="1"/>
</dbReference>
<sequence length="496" mass="53769">MRITGWTVLKRLILGLLLLILLLAAAVAVNTWRQGSRQVDVPAIAPLPVDEAGLAQRLAGAIRARTVSSADDPELNADQFRLLHEHLRQSYPRVHATLKQEVVNGLSLLYTWPGSDPQARPILLMAHQDVVPIAAGTEGDWTVDPFAGEIRDGYVWGRGAWDDKGNLVAQLEAIEMLLAEGFQPRRTIYLAFGADEEVGGQRGAVEIAKLLASRGVKLEFVIDEGLLITEGVMPGLSKPAALIGIAEKGYLSVVLRVSATPGHSSMPPPRGSGAIAMMSAALKRLDDEQLPGGLRGVAREMFETLAPEMDGFGRVALSNLWLFGPLVQKQLEAGASTNAMLRTTTALTVVHAGNKDNVVPGRAEATVNFRLLPGDTQASVMEHVRRAVGSDRFELQVLSGNAEPSPVSPTQSPSYQLIQRTVREVFPGTIVAPGLMIAATDSRHFTGISDHIYRFSPVRARPEDLPRFHGTNERIATSNLAELVRFYHRLVSQATR</sequence>
<dbReference type="PROSITE" id="PS00758">
    <property type="entry name" value="ARGE_DAPE_CPG2_1"/>
    <property type="match status" value="1"/>
</dbReference>
<dbReference type="InterPro" id="IPR047177">
    <property type="entry name" value="Pept_M20A"/>
</dbReference>
<dbReference type="PANTHER" id="PTHR45962:SF1">
    <property type="entry name" value="N-FATTY-ACYL-AMINO ACID SYNTHASE_HYDROLASE PM20D1"/>
    <property type="match status" value="1"/>
</dbReference>